<feature type="chain" id="PRO_5032357067" evidence="5">
    <location>
        <begin position="28"/>
        <end position="890"/>
    </location>
</feature>
<evidence type="ECO:0000313" key="7">
    <source>
        <dbReference type="EMBL" id="MBB5868128.1"/>
    </source>
</evidence>
<keyword evidence="3" id="KW-0624">Polysaccharide degradation</keyword>
<dbReference type="CDD" id="cd00063">
    <property type="entry name" value="FN3"/>
    <property type="match status" value="2"/>
</dbReference>
<dbReference type="InterPro" id="IPR036116">
    <property type="entry name" value="FN3_sf"/>
</dbReference>
<keyword evidence="1" id="KW-0677">Repeat</keyword>
<protein>
    <submittedName>
        <fullName evidence="7">Chitodextrinase</fullName>
    </submittedName>
</protein>
<evidence type="ECO:0000256" key="5">
    <source>
        <dbReference type="SAM" id="SignalP"/>
    </source>
</evidence>
<dbReference type="Proteomes" id="UP000587527">
    <property type="component" value="Unassembled WGS sequence"/>
</dbReference>
<evidence type="ECO:0000256" key="1">
    <source>
        <dbReference type="ARBA" id="ARBA00022737"/>
    </source>
</evidence>
<feature type="region of interest" description="Disordered" evidence="4">
    <location>
        <begin position="29"/>
        <end position="50"/>
    </location>
</feature>
<dbReference type="EMBL" id="JACHMN010000002">
    <property type="protein sequence ID" value="MBB5868128.1"/>
    <property type="molecule type" value="Genomic_DNA"/>
</dbReference>
<dbReference type="Pfam" id="PF00041">
    <property type="entry name" value="fn3"/>
    <property type="match status" value="2"/>
</dbReference>
<proteinExistence type="predicted"/>
<dbReference type="GO" id="GO:0016798">
    <property type="term" value="F:hydrolase activity, acting on glycosyl bonds"/>
    <property type="evidence" value="ECO:0007669"/>
    <property type="project" value="UniProtKB-KW"/>
</dbReference>
<feature type="compositionally biased region" description="Pro residues" evidence="4">
    <location>
        <begin position="30"/>
        <end position="43"/>
    </location>
</feature>
<evidence type="ECO:0000313" key="8">
    <source>
        <dbReference type="Proteomes" id="UP000587527"/>
    </source>
</evidence>
<gene>
    <name evidence="7" type="ORF">F4553_001507</name>
</gene>
<dbReference type="RefSeq" id="WP_184833832.1">
    <property type="nucleotide sequence ID" value="NZ_JACHMN010000002.1"/>
</dbReference>
<name>A0A841BL85_9ACTN</name>
<evidence type="ECO:0000256" key="3">
    <source>
        <dbReference type="ARBA" id="ARBA00023326"/>
    </source>
</evidence>
<dbReference type="SUPFAM" id="SSF49265">
    <property type="entry name" value="Fibronectin type III"/>
    <property type="match status" value="1"/>
</dbReference>
<dbReference type="InterPro" id="IPR003961">
    <property type="entry name" value="FN3_dom"/>
</dbReference>
<dbReference type="PROSITE" id="PS51318">
    <property type="entry name" value="TAT"/>
    <property type="match status" value="1"/>
</dbReference>
<dbReference type="Gene3D" id="2.60.120.430">
    <property type="entry name" value="Galactose-binding lectin"/>
    <property type="match status" value="1"/>
</dbReference>
<feature type="signal peptide" evidence="5">
    <location>
        <begin position="1"/>
        <end position="27"/>
    </location>
</feature>
<dbReference type="PANTHER" id="PTHR13817">
    <property type="entry name" value="TITIN"/>
    <property type="match status" value="1"/>
</dbReference>
<feature type="domain" description="Fibronectin type-III" evidence="6">
    <location>
        <begin position="553"/>
        <end position="641"/>
    </location>
</feature>
<sequence length="890" mass="93042">MRSIRTLLAATTAAALTLALVATGAAAAPAGPPPRPAAGPGPDPSLTTHTYGYADAPLGQPLKGFAPYYFPGDNLSSKYPGGLVWSYFALNEVMKDPASCTTFDWTVFEKALDEAAVWGRQVAFRFYVEYPGGSGTHPGNGIPPCLNGKMALRTNGFWGTVSPDYDDPDVIAALVGFMNAFGARYDHGGPGGAADPRIGFMTLGLVGLWGEWHTWPYDRDTADGYPDLMPTDATIRTLIGAADTAFNNIQVEVRYPLAGTETANIGFHDDSWPYKEWRGGQLKGMTLPVSMNGWEDAFLQLQLNTGTENRWITQSIGGEARPEIQGSLYAGWPGGNGQVDDVLAATELTHISWMINQTGAGGYSTTDPNVSAGVRKMGYNLHIPQANFNATAPGTFKVGVTMQNNGVAPFYYPWTTVIGLRNAAGAIVKTWDTSWDLRQVQPLKIRAFPDWNVGGNPTYLDYGRPVNFSANLSTAGVPAGSYSLVLKVRNPLEAVTADVLRARPAASRLTDWIIDQWRPAVPLSFANANQGTDGWVNLGPIATTGTCTGDCTPPSAPSGLAVSGVTNTSVSVSWSAASDNVGVTGYQVWRDGVLAGSPTGTSFTDSGRSPGQTYQYSVRAVDAAGNVSGSSATVSATTTGCSVDCTAPTAPTLSSAAKTDTTVSLSFTGSTDNVGVTGYEVFRGSTLVGSPSGTSFTDTGLTASTAYSYTVKARDAAGNRSAASNTVTVTTAATPPPPTGLVLDNFDGTPAYPSANLNDLGKWTGGNCFLDGGGSGAVTGGALSLRYNACGWFGSDVGVDLSSYTHLVVRIKGAAGGEQAHFNLGLGGSTKLFADFTLDGGAHPVVTTSYQDIRIPMAANGINRNSPSQLAMGFWYGGSSTISIDHITFQ</sequence>
<evidence type="ECO:0000256" key="4">
    <source>
        <dbReference type="SAM" id="MobiDB-lite"/>
    </source>
</evidence>
<keyword evidence="2" id="KW-0378">Hydrolase</keyword>
<dbReference type="PANTHER" id="PTHR13817:SF73">
    <property type="entry name" value="FIBRONECTIN TYPE-III DOMAIN-CONTAINING PROTEIN"/>
    <property type="match status" value="1"/>
</dbReference>
<dbReference type="InterPro" id="IPR013783">
    <property type="entry name" value="Ig-like_fold"/>
</dbReference>
<feature type="domain" description="Fibronectin type-III" evidence="6">
    <location>
        <begin position="647"/>
        <end position="737"/>
    </location>
</feature>
<dbReference type="PROSITE" id="PS50853">
    <property type="entry name" value="FN3"/>
    <property type="match status" value="2"/>
</dbReference>
<keyword evidence="3" id="KW-0119">Carbohydrate metabolism</keyword>
<dbReference type="Gene3D" id="2.60.40.10">
    <property type="entry name" value="Immunoglobulins"/>
    <property type="match status" value="2"/>
</dbReference>
<keyword evidence="8" id="KW-1185">Reference proteome</keyword>
<evidence type="ECO:0000256" key="2">
    <source>
        <dbReference type="ARBA" id="ARBA00023295"/>
    </source>
</evidence>
<dbReference type="SMART" id="SM00060">
    <property type="entry name" value="FN3"/>
    <property type="match status" value="2"/>
</dbReference>
<dbReference type="InterPro" id="IPR006311">
    <property type="entry name" value="TAT_signal"/>
</dbReference>
<organism evidence="7 8">
    <name type="scientific">Allocatelliglobosispora scoriae</name>
    <dbReference type="NCBI Taxonomy" id="643052"/>
    <lineage>
        <taxon>Bacteria</taxon>
        <taxon>Bacillati</taxon>
        <taxon>Actinomycetota</taxon>
        <taxon>Actinomycetes</taxon>
        <taxon>Micromonosporales</taxon>
        <taxon>Micromonosporaceae</taxon>
        <taxon>Allocatelliglobosispora</taxon>
    </lineage>
</organism>
<dbReference type="Pfam" id="PF16116">
    <property type="entry name" value="DUF4832"/>
    <property type="match status" value="1"/>
</dbReference>
<dbReference type="InterPro" id="IPR050964">
    <property type="entry name" value="Striated_Muscle_Regulatory"/>
</dbReference>
<dbReference type="InterPro" id="IPR032267">
    <property type="entry name" value="DUF4832"/>
</dbReference>
<accession>A0A841BL85</accession>
<keyword evidence="2" id="KW-0326">Glycosidase</keyword>
<reference evidence="7 8" key="1">
    <citation type="submission" date="2020-08" db="EMBL/GenBank/DDBJ databases">
        <title>Sequencing the genomes of 1000 actinobacteria strains.</title>
        <authorList>
            <person name="Klenk H.-P."/>
        </authorList>
    </citation>
    <scope>NUCLEOTIDE SEQUENCE [LARGE SCALE GENOMIC DNA]</scope>
    <source>
        <strain evidence="7 8">DSM 45362</strain>
    </source>
</reference>
<evidence type="ECO:0000259" key="6">
    <source>
        <dbReference type="PROSITE" id="PS50853"/>
    </source>
</evidence>
<comment type="caution">
    <text evidence="7">The sequence shown here is derived from an EMBL/GenBank/DDBJ whole genome shotgun (WGS) entry which is preliminary data.</text>
</comment>
<dbReference type="AlphaFoldDB" id="A0A841BL85"/>
<dbReference type="GO" id="GO:0000272">
    <property type="term" value="P:polysaccharide catabolic process"/>
    <property type="evidence" value="ECO:0007669"/>
    <property type="project" value="UniProtKB-KW"/>
</dbReference>
<keyword evidence="5" id="KW-0732">Signal</keyword>